<dbReference type="SUPFAM" id="SSF48452">
    <property type="entry name" value="TPR-like"/>
    <property type="match status" value="1"/>
</dbReference>
<evidence type="ECO:0000313" key="3">
    <source>
        <dbReference type="EMBL" id="RED93874.1"/>
    </source>
</evidence>
<keyword evidence="2" id="KW-0732">Signal</keyword>
<organism evidence="3 4">
    <name type="scientific">Marinoscillum furvescens DSM 4134</name>
    <dbReference type="NCBI Taxonomy" id="1122208"/>
    <lineage>
        <taxon>Bacteria</taxon>
        <taxon>Pseudomonadati</taxon>
        <taxon>Bacteroidota</taxon>
        <taxon>Cytophagia</taxon>
        <taxon>Cytophagales</taxon>
        <taxon>Reichenbachiellaceae</taxon>
        <taxon>Marinoscillum</taxon>
    </lineage>
</organism>
<keyword evidence="1" id="KW-0802">TPR repeat</keyword>
<reference evidence="3 4" key="1">
    <citation type="submission" date="2018-07" db="EMBL/GenBank/DDBJ databases">
        <title>Genomic Encyclopedia of Type Strains, Phase IV (KMG-IV): sequencing the most valuable type-strain genomes for metagenomic binning, comparative biology and taxonomic classification.</title>
        <authorList>
            <person name="Goeker M."/>
        </authorList>
    </citation>
    <scope>NUCLEOTIDE SEQUENCE [LARGE SCALE GENOMIC DNA]</scope>
    <source>
        <strain evidence="3 4">DSM 4134</strain>
    </source>
</reference>
<dbReference type="PANTHER" id="PTHR39328">
    <property type="entry name" value="BLL2871 PROTEIN"/>
    <property type="match status" value="1"/>
</dbReference>
<dbReference type="AlphaFoldDB" id="A0A3D9KZN7"/>
<sequence>MNKIITVFCLSLLMVFGALAQYNKENPLTHTYSIVAYDKTSGDIGVAVQSHWFSVGTVVTWAEAGVGAIATQSFSNPAFGPQGLALLKTGLNAEQTLAALIASDEGEAYRQVGVIDASGLAASHTGSKNIPAAGHLVGEGYAVQANLMEKETVWPAMARAFEDSEGKPLAERLILALEAAQREGGDIRGKQSAAVLVVSGKSTGKPWIDRKVDLRVDDHAEPLLEIRRLWKVHQAYEFMNQGDHAVEAGDFEKAGKLYERAEQMFPDNLEMQYWHAINLANIGEMEKALPMFKSIFKKDSKWKTLTPRLLDNGVLTVGEEDLKKILKQ</sequence>
<keyword evidence="4" id="KW-1185">Reference proteome</keyword>
<gene>
    <name evidence="3" type="ORF">C7460_12354</name>
</gene>
<dbReference type="GO" id="GO:0016787">
    <property type="term" value="F:hydrolase activity"/>
    <property type="evidence" value="ECO:0007669"/>
    <property type="project" value="UniProtKB-KW"/>
</dbReference>
<dbReference type="Pfam" id="PF06267">
    <property type="entry name" value="DUF1028"/>
    <property type="match status" value="1"/>
</dbReference>
<dbReference type="InterPro" id="IPR011990">
    <property type="entry name" value="TPR-like_helical_dom_sf"/>
</dbReference>
<protein>
    <submittedName>
        <fullName evidence="3">Putative Ntn-hydrolase superfamily protein</fullName>
    </submittedName>
</protein>
<accession>A0A3D9KZN7</accession>
<dbReference type="PROSITE" id="PS50005">
    <property type="entry name" value="TPR"/>
    <property type="match status" value="1"/>
</dbReference>
<proteinExistence type="predicted"/>
<evidence type="ECO:0000256" key="2">
    <source>
        <dbReference type="SAM" id="SignalP"/>
    </source>
</evidence>
<dbReference type="EMBL" id="QREG01000023">
    <property type="protein sequence ID" value="RED93874.1"/>
    <property type="molecule type" value="Genomic_DNA"/>
</dbReference>
<dbReference type="InterPro" id="IPR019734">
    <property type="entry name" value="TPR_rpt"/>
</dbReference>
<dbReference type="RefSeq" id="WP_115869793.1">
    <property type="nucleotide sequence ID" value="NZ_QREG01000023.1"/>
</dbReference>
<dbReference type="InterPro" id="IPR010430">
    <property type="entry name" value="DUF1028"/>
</dbReference>
<evidence type="ECO:0000256" key="1">
    <source>
        <dbReference type="PROSITE-ProRule" id="PRU00339"/>
    </source>
</evidence>
<feature type="chain" id="PRO_5017705890" evidence="2">
    <location>
        <begin position="21"/>
        <end position="328"/>
    </location>
</feature>
<dbReference type="Gene3D" id="3.60.20.10">
    <property type="entry name" value="Glutamine Phosphoribosylpyrophosphate, subunit 1, domain 1"/>
    <property type="match status" value="1"/>
</dbReference>
<dbReference type="SUPFAM" id="SSF56235">
    <property type="entry name" value="N-terminal nucleophile aminohydrolases (Ntn hydrolases)"/>
    <property type="match status" value="1"/>
</dbReference>
<dbReference type="PANTHER" id="PTHR39328:SF1">
    <property type="entry name" value="BLL2871 PROTEIN"/>
    <property type="match status" value="1"/>
</dbReference>
<evidence type="ECO:0000313" key="4">
    <source>
        <dbReference type="Proteomes" id="UP000256779"/>
    </source>
</evidence>
<feature type="repeat" description="TPR" evidence="1">
    <location>
        <begin position="235"/>
        <end position="268"/>
    </location>
</feature>
<comment type="caution">
    <text evidence="3">The sequence shown here is derived from an EMBL/GenBank/DDBJ whole genome shotgun (WGS) entry which is preliminary data.</text>
</comment>
<dbReference type="Gene3D" id="1.25.40.10">
    <property type="entry name" value="Tetratricopeptide repeat domain"/>
    <property type="match status" value="1"/>
</dbReference>
<dbReference type="Proteomes" id="UP000256779">
    <property type="component" value="Unassembled WGS sequence"/>
</dbReference>
<name>A0A3D9KZN7_MARFU</name>
<feature type="signal peptide" evidence="2">
    <location>
        <begin position="1"/>
        <end position="20"/>
    </location>
</feature>
<dbReference type="OrthoDB" id="9790012at2"/>
<keyword evidence="3" id="KW-0378">Hydrolase</keyword>
<dbReference type="InterPro" id="IPR029055">
    <property type="entry name" value="Ntn_hydrolases_N"/>
</dbReference>